<reference evidence="2" key="1">
    <citation type="submission" date="2013-01" db="EMBL/GenBank/DDBJ databases">
        <title>Draft Genome Sequence of a Mulberry Tree, Morus notabilis C.K. Schneid.</title>
        <authorList>
            <person name="He N."/>
            <person name="Zhao S."/>
        </authorList>
    </citation>
    <scope>NUCLEOTIDE SEQUENCE</scope>
</reference>
<dbReference type="AlphaFoldDB" id="W9QHV9"/>
<organism evidence="1 2">
    <name type="scientific">Morus notabilis</name>
    <dbReference type="NCBI Taxonomy" id="981085"/>
    <lineage>
        <taxon>Eukaryota</taxon>
        <taxon>Viridiplantae</taxon>
        <taxon>Streptophyta</taxon>
        <taxon>Embryophyta</taxon>
        <taxon>Tracheophyta</taxon>
        <taxon>Spermatophyta</taxon>
        <taxon>Magnoliopsida</taxon>
        <taxon>eudicotyledons</taxon>
        <taxon>Gunneridae</taxon>
        <taxon>Pentapetalae</taxon>
        <taxon>rosids</taxon>
        <taxon>fabids</taxon>
        <taxon>Rosales</taxon>
        <taxon>Moraceae</taxon>
        <taxon>Moreae</taxon>
        <taxon>Morus</taxon>
    </lineage>
</organism>
<sequence length="131" mass="13472">MVGKAAVGNACVDAAGAVVSVNEKLREEPAPADEAGLLATLKPVNNGVADEETAATVEAVVVVVVADKEPNAGNEREDWVAPLEAGVEEALVVVTVENNGAADVENDSVDFVAETVELVEGALMEFDRKEG</sequence>
<dbReference type="Proteomes" id="UP000030645">
    <property type="component" value="Unassembled WGS sequence"/>
</dbReference>
<evidence type="ECO:0000313" key="2">
    <source>
        <dbReference type="Proteomes" id="UP000030645"/>
    </source>
</evidence>
<dbReference type="EMBL" id="KE343643">
    <property type="protein sequence ID" value="EXB37595.1"/>
    <property type="molecule type" value="Genomic_DNA"/>
</dbReference>
<accession>W9QHV9</accession>
<name>W9QHV9_9ROSA</name>
<protein>
    <submittedName>
        <fullName evidence="1">Uncharacterized protein</fullName>
    </submittedName>
</protein>
<gene>
    <name evidence="1" type="ORF">L484_021800</name>
</gene>
<keyword evidence="2" id="KW-1185">Reference proteome</keyword>
<dbReference type="STRING" id="981085.W9QHV9"/>
<evidence type="ECO:0000313" key="1">
    <source>
        <dbReference type="EMBL" id="EXB37595.1"/>
    </source>
</evidence>
<proteinExistence type="predicted"/>